<evidence type="ECO:0000313" key="3">
    <source>
        <dbReference type="Proteomes" id="UP000008711"/>
    </source>
</evidence>
<reference evidence="2 3" key="1">
    <citation type="journal article" date="2007" name="Nature">
        <title>Evolution of genes and genomes on the Drosophila phylogeny.</title>
        <authorList>
            <consortium name="Drosophila 12 Genomes Consortium"/>
            <person name="Clark A.G."/>
            <person name="Eisen M.B."/>
            <person name="Smith D.R."/>
            <person name="Bergman C.M."/>
            <person name="Oliver B."/>
            <person name="Markow T.A."/>
            <person name="Kaufman T.C."/>
            <person name="Kellis M."/>
            <person name="Gelbart W."/>
            <person name="Iyer V.N."/>
            <person name="Pollard D.A."/>
            <person name="Sackton T.B."/>
            <person name="Larracuente A.M."/>
            <person name="Singh N.D."/>
            <person name="Abad J.P."/>
            <person name="Abt D.N."/>
            <person name="Adryan B."/>
            <person name="Aguade M."/>
            <person name="Akashi H."/>
            <person name="Anderson W.W."/>
            <person name="Aquadro C.F."/>
            <person name="Ardell D.H."/>
            <person name="Arguello R."/>
            <person name="Artieri C.G."/>
            <person name="Barbash D.A."/>
            <person name="Barker D."/>
            <person name="Barsanti P."/>
            <person name="Batterham P."/>
            <person name="Batzoglou S."/>
            <person name="Begun D."/>
            <person name="Bhutkar A."/>
            <person name="Blanco E."/>
            <person name="Bosak S.A."/>
            <person name="Bradley R.K."/>
            <person name="Brand A.D."/>
            <person name="Brent M.R."/>
            <person name="Brooks A.N."/>
            <person name="Brown R.H."/>
            <person name="Butlin R.K."/>
            <person name="Caggese C."/>
            <person name="Calvi B.R."/>
            <person name="Bernardo de Carvalho A."/>
            <person name="Caspi A."/>
            <person name="Castrezana S."/>
            <person name="Celniker S.E."/>
            <person name="Chang J.L."/>
            <person name="Chapple C."/>
            <person name="Chatterji S."/>
            <person name="Chinwalla A."/>
            <person name="Civetta A."/>
            <person name="Clifton S.W."/>
            <person name="Comeron J.M."/>
            <person name="Costello J.C."/>
            <person name="Coyne J.A."/>
            <person name="Daub J."/>
            <person name="David R.G."/>
            <person name="Delcher A.L."/>
            <person name="Delehaunty K."/>
            <person name="Do C.B."/>
            <person name="Ebling H."/>
            <person name="Edwards K."/>
            <person name="Eickbush T."/>
            <person name="Evans J.D."/>
            <person name="Filipski A."/>
            <person name="Findeiss S."/>
            <person name="Freyhult E."/>
            <person name="Fulton L."/>
            <person name="Fulton R."/>
            <person name="Garcia A.C."/>
            <person name="Gardiner A."/>
            <person name="Garfield D.A."/>
            <person name="Garvin B.E."/>
            <person name="Gibson G."/>
            <person name="Gilbert D."/>
            <person name="Gnerre S."/>
            <person name="Godfrey J."/>
            <person name="Good R."/>
            <person name="Gotea V."/>
            <person name="Gravely B."/>
            <person name="Greenberg A.J."/>
            <person name="Griffiths-Jones S."/>
            <person name="Gross S."/>
            <person name="Guigo R."/>
            <person name="Gustafson E.A."/>
            <person name="Haerty W."/>
            <person name="Hahn M.W."/>
            <person name="Halligan D.L."/>
            <person name="Halpern A.L."/>
            <person name="Halter G.M."/>
            <person name="Han M.V."/>
            <person name="Heger A."/>
            <person name="Hillier L."/>
            <person name="Hinrichs A.S."/>
            <person name="Holmes I."/>
            <person name="Hoskins R.A."/>
            <person name="Hubisz M.J."/>
            <person name="Hultmark D."/>
            <person name="Huntley M.A."/>
            <person name="Jaffe D.B."/>
            <person name="Jagadeeshan S."/>
            <person name="Jeck W.R."/>
            <person name="Johnson J."/>
            <person name="Jones C.D."/>
            <person name="Jordan W.C."/>
            <person name="Karpen G.H."/>
            <person name="Kataoka E."/>
            <person name="Keightley P.D."/>
            <person name="Kheradpour P."/>
            <person name="Kirkness E.F."/>
            <person name="Koerich L.B."/>
            <person name="Kristiansen K."/>
            <person name="Kudrna D."/>
            <person name="Kulathinal R.J."/>
            <person name="Kumar S."/>
            <person name="Kwok R."/>
            <person name="Lander E."/>
            <person name="Langley C.H."/>
            <person name="Lapoint R."/>
            <person name="Lazzaro B.P."/>
            <person name="Lee S.J."/>
            <person name="Levesque L."/>
            <person name="Li R."/>
            <person name="Lin C.F."/>
            <person name="Lin M.F."/>
            <person name="Lindblad-Toh K."/>
            <person name="Llopart A."/>
            <person name="Long M."/>
            <person name="Low L."/>
            <person name="Lozovsky E."/>
            <person name="Lu J."/>
            <person name="Luo M."/>
            <person name="Machado C.A."/>
            <person name="Makalowski W."/>
            <person name="Marzo M."/>
            <person name="Matsuda M."/>
            <person name="Matzkin L."/>
            <person name="McAllister B."/>
            <person name="McBride C.S."/>
            <person name="McKernan B."/>
            <person name="McKernan K."/>
            <person name="Mendez-Lago M."/>
            <person name="Minx P."/>
            <person name="Mollenhauer M.U."/>
            <person name="Montooth K."/>
            <person name="Mount S.M."/>
            <person name="Mu X."/>
            <person name="Myers E."/>
            <person name="Negre B."/>
            <person name="Newfeld S."/>
            <person name="Nielsen R."/>
            <person name="Noor M.A."/>
            <person name="O'Grady P."/>
            <person name="Pachter L."/>
            <person name="Papaceit M."/>
            <person name="Parisi M.J."/>
            <person name="Parisi M."/>
            <person name="Parts L."/>
            <person name="Pedersen J.S."/>
            <person name="Pesole G."/>
            <person name="Phillippy A.M."/>
            <person name="Ponting C.P."/>
            <person name="Pop M."/>
            <person name="Porcelli D."/>
            <person name="Powell J.R."/>
            <person name="Prohaska S."/>
            <person name="Pruitt K."/>
            <person name="Puig M."/>
            <person name="Quesneville H."/>
            <person name="Ram K.R."/>
            <person name="Rand D."/>
            <person name="Rasmussen M.D."/>
            <person name="Reed L.K."/>
            <person name="Reenan R."/>
            <person name="Reily A."/>
            <person name="Remington K.A."/>
            <person name="Rieger T.T."/>
            <person name="Ritchie M.G."/>
            <person name="Robin C."/>
            <person name="Rogers Y.H."/>
            <person name="Rohde C."/>
            <person name="Rozas J."/>
            <person name="Rubenfield M.J."/>
            <person name="Ruiz A."/>
            <person name="Russo S."/>
            <person name="Salzberg S.L."/>
            <person name="Sanchez-Gracia A."/>
            <person name="Saranga D.J."/>
            <person name="Sato H."/>
            <person name="Schaeffer S.W."/>
            <person name="Schatz M.C."/>
            <person name="Schlenke T."/>
            <person name="Schwartz R."/>
            <person name="Segarra C."/>
            <person name="Singh R.S."/>
            <person name="Sirot L."/>
            <person name="Sirota M."/>
            <person name="Sisneros N.B."/>
            <person name="Smith C.D."/>
            <person name="Smith T.F."/>
            <person name="Spieth J."/>
            <person name="Stage D.E."/>
            <person name="Stark A."/>
            <person name="Stephan W."/>
            <person name="Strausberg R.L."/>
            <person name="Strempel S."/>
            <person name="Sturgill D."/>
            <person name="Sutton G."/>
            <person name="Sutton G.G."/>
            <person name="Tao W."/>
            <person name="Teichmann S."/>
            <person name="Tobari Y.N."/>
            <person name="Tomimura Y."/>
            <person name="Tsolas J.M."/>
            <person name="Valente V.L."/>
            <person name="Venter E."/>
            <person name="Venter J.C."/>
            <person name="Vicario S."/>
            <person name="Vieira F.G."/>
            <person name="Vilella A.J."/>
            <person name="Villasante A."/>
            <person name="Walenz B."/>
            <person name="Wang J."/>
            <person name="Wasserman M."/>
            <person name="Watts T."/>
            <person name="Wilson D."/>
            <person name="Wilson R.K."/>
            <person name="Wing R.A."/>
            <person name="Wolfner M.F."/>
            <person name="Wong A."/>
            <person name="Wong G.K."/>
            <person name="Wu C.I."/>
            <person name="Wu G."/>
            <person name="Yamamoto D."/>
            <person name="Yang H.P."/>
            <person name="Yang S.P."/>
            <person name="Yorke J.A."/>
            <person name="Yoshida K."/>
            <person name="Zdobnov E."/>
            <person name="Zhang P."/>
            <person name="Zhang Y."/>
            <person name="Zimin A.V."/>
            <person name="Baldwin J."/>
            <person name="Abdouelleil A."/>
            <person name="Abdulkadir J."/>
            <person name="Abebe A."/>
            <person name="Abera B."/>
            <person name="Abreu J."/>
            <person name="Acer S.C."/>
            <person name="Aftuck L."/>
            <person name="Alexander A."/>
            <person name="An P."/>
            <person name="Anderson E."/>
            <person name="Anderson S."/>
            <person name="Arachi H."/>
            <person name="Azer M."/>
            <person name="Bachantsang P."/>
            <person name="Barry A."/>
            <person name="Bayul T."/>
            <person name="Berlin A."/>
            <person name="Bessette D."/>
            <person name="Bloom T."/>
            <person name="Blye J."/>
            <person name="Boguslavskiy L."/>
            <person name="Bonnet C."/>
            <person name="Boukhgalter B."/>
            <person name="Bourzgui I."/>
            <person name="Brown A."/>
            <person name="Cahill P."/>
            <person name="Channer S."/>
            <person name="Cheshatsang Y."/>
            <person name="Chuda L."/>
            <person name="Citroen M."/>
            <person name="Collymore A."/>
            <person name="Cooke P."/>
            <person name="Costello M."/>
            <person name="D'Aco K."/>
            <person name="Daza R."/>
            <person name="De Haan G."/>
            <person name="DeGray S."/>
            <person name="DeMaso C."/>
            <person name="Dhargay N."/>
            <person name="Dooley K."/>
            <person name="Dooley E."/>
            <person name="Doricent M."/>
            <person name="Dorje P."/>
            <person name="Dorjee K."/>
            <person name="Dupes A."/>
            <person name="Elong R."/>
            <person name="Falk J."/>
            <person name="Farina A."/>
            <person name="Faro S."/>
            <person name="Ferguson D."/>
            <person name="Fisher S."/>
            <person name="Foley C.D."/>
            <person name="Franke A."/>
            <person name="Friedrich D."/>
            <person name="Gadbois L."/>
            <person name="Gearin G."/>
            <person name="Gearin C.R."/>
            <person name="Giannoukos G."/>
            <person name="Goode T."/>
            <person name="Graham J."/>
            <person name="Grandbois E."/>
            <person name="Grewal S."/>
            <person name="Gyaltsen K."/>
            <person name="Hafez N."/>
            <person name="Hagos B."/>
            <person name="Hall J."/>
            <person name="Henson C."/>
            <person name="Hollinger A."/>
            <person name="Honan T."/>
            <person name="Huard M.D."/>
            <person name="Hughes L."/>
            <person name="Hurhula B."/>
            <person name="Husby M.E."/>
            <person name="Kamat A."/>
            <person name="Kanga B."/>
            <person name="Kashin S."/>
            <person name="Khazanovich D."/>
            <person name="Kisner P."/>
            <person name="Lance K."/>
            <person name="Lara M."/>
            <person name="Lee W."/>
            <person name="Lennon N."/>
            <person name="Letendre F."/>
            <person name="LeVine R."/>
            <person name="Lipovsky A."/>
            <person name="Liu X."/>
            <person name="Liu J."/>
            <person name="Liu S."/>
            <person name="Lokyitsang T."/>
            <person name="Lokyitsang Y."/>
            <person name="Lubonja R."/>
            <person name="Lui A."/>
            <person name="MacDonald P."/>
            <person name="Magnisalis V."/>
            <person name="Maru K."/>
            <person name="Matthews C."/>
            <person name="McCusker W."/>
            <person name="McDonough S."/>
            <person name="Mehta T."/>
            <person name="Meldrim J."/>
            <person name="Meneus L."/>
            <person name="Mihai O."/>
            <person name="Mihalev A."/>
            <person name="Mihova T."/>
            <person name="Mittelman R."/>
            <person name="Mlenga V."/>
            <person name="Montmayeur A."/>
            <person name="Mulrain L."/>
            <person name="Navidi A."/>
            <person name="Naylor J."/>
            <person name="Negash T."/>
            <person name="Nguyen T."/>
            <person name="Nguyen N."/>
            <person name="Nicol R."/>
            <person name="Norbu C."/>
            <person name="Norbu N."/>
            <person name="Novod N."/>
            <person name="O'Neill B."/>
            <person name="Osman S."/>
            <person name="Markiewicz E."/>
            <person name="Oyono O.L."/>
            <person name="Patti C."/>
            <person name="Phunkhang P."/>
            <person name="Pierre F."/>
            <person name="Priest M."/>
            <person name="Raghuraman S."/>
            <person name="Rege F."/>
            <person name="Reyes R."/>
            <person name="Rise C."/>
            <person name="Rogov P."/>
            <person name="Ross K."/>
            <person name="Ryan E."/>
            <person name="Settipalli S."/>
            <person name="Shea T."/>
            <person name="Sherpa N."/>
            <person name="Shi L."/>
            <person name="Shih D."/>
            <person name="Sparrow T."/>
            <person name="Spaulding J."/>
            <person name="Stalker J."/>
            <person name="Stange-Thomann N."/>
            <person name="Stavropoulos S."/>
            <person name="Stone C."/>
            <person name="Strader C."/>
            <person name="Tesfaye S."/>
            <person name="Thomson T."/>
            <person name="Thoulutsang Y."/>
            <person name="Thoulutsang D."/>
            <person name="Topham K."/>
            <person name="Topping I."/>
            <person name="Tsamla T."/>
            <person name="Vassiliev H."/>
            <person name="Vo A."/>
            <person name="Wangchuk T."/>
            <person name="Wangdi T."/>
            <person name="Weiand M."/>
            <person name="Wilkinson J."/>
            <person name="Wilson A."/>
            <person name="Yadav S."/>
            <person name="Young G."/>
            <person name="Yu Q."/>
            <person name="Zembek L."/>
            <person name="Zhong D."/>
            <person name="Zimmer A."/>
            <person name="Zwirko Z."/>
            <person name="Jaffe D.B."/>
            <person name="Alvarez P."/>
            <person name="Brockman W."/>
            <person name="Butler J."/>
            <person name="Chin C."/>
            <person name="Gnerre S."/>
            <person name="Grabherr M."/>
            <person name="Kleber M."/>
            <person name="Mauceli E."/>
            <person name="MacCallum I."/>
        </authorList>
    </citation>
    <scope>NUCLEOTIDE SEQUENCE [LARGE SCALE GENOMIC DNA]</scope>
    <source>
        <strain evidence="2 3">TSC#14021-0224.01</strain>
    </source>
</reference>
<sequence length="148" mass="17533">MLCYIYLNLFCVLLLVDLGQSNLEYADYIDPEADLDYHLTRPDVADSDNEMTTSYDYHHEIHDSTNHPDTQAELSTETYDESHYDHLTTRMNYFPGSLNDKTKVQQIFYVPNDTENSDTHYVHHDPHVTHEIDDRIARYALHKWHEEI</sequence>
<organism evidence="2 3">
    <name type="scientific">Drosophila erecta</name>
    <name type="common">Fruit fly</name>
    <dbReference type="NCBI Taxonomy" id="7220"/>
    <lineage>
        <taxon>Eukaryota</taxon>
        <taxon>Metazoa</taxon>
        <taxon>Ecdysozoa</taxon>
        <taxon>Arthropoda</taxon>
        <taxon>Hexapoda</taxon>
        <taxon>Insecta</taxon>
        <taxon>Pterygota</taxon>
        <taxon>Neoptera</taxon>
        <taxon>Endopterygota</taxon>
        <taxon>Diptera</taxon>
        <taxon>Brachycera</taxon>
        <taxon>Muscomorpha</taxon>
        <taxon>Ephydroidea</taxon>
        <taxon>Drosophilidae</taxon>
        <taxon>Drosophila</taxon>
        <taxon>Sophophora</taxon>
    </lineage>
</organism>
<evidence type="ECO:0000256" key="1">
    <source>
        <dbReference type="SAM" id="SignalP"/>
    </source>
</evidence>
<keyword evidence="1" id="KW-0732">Signal</keyword>
<dbReference type="KEGG" id="der:26527092"/>
<dbReference type="Proteomes" id="UP000008711">
    <property type="component" value="Unassembled WGS sequence"/>
</dbReference>
<accession>A0A0Q5U508</accession>
<reference evidence="2 3" key="2">
    <citation type="journal article" date="2008" name="Bioinformatics">
        <title>Assembly reconciliation.</title>
        <authorList>
            <person name="Zimin A.V."/>
            <person name="Smith D.R."/>
            <person name="Sutton G."/>
            <person name="Yorke J.A."/>
        </authorList>
    </citation>
    <scope>NUCLEOTIDE SEQUENCE [LARGE SCALE GENOMIC DNA]</scope>
    <source>
        <strain evidence="2 3">TSC#14021-0224.01</strain>
    </source>
</reference>
<dbReference type="OrthoDB" id="7870158at2759"/>
<protein>
    <submittedName>
        <fullName evidence="2">Uncharacterized protein</fullName>
    </submittedName>
</protein>
<dbReference type="AlphaFoldDB" id="A0A0Q5U508"/>
<dbReference type="EMBL" id="CH954178">
    <property type="protein sequence ID" value="KQS44120.1"/>
    <property type="molecule type" value="Genomic_DNA"/>
</dbReference>
<keyword evidence="3" id="KW-1185">Reference proteome</keyword>
<proteinExistence type="predicted"/>
<feature type="chain" id="PRO_5006264030" evidence="1">
    <location>
        <begin position="22"/>
        <end position="148"/>
    </location>
</feature>
<gene>
    <name evidence="2" type="primary">Dere\GG27268</name>
    <name evidence="2" type="synonym">GG27268</name>
    <name evidence="2" type="ORF">Dere_GG27268</name>
</gene>
<evidence type="ECO:0000313" key="2">
    <source>
        <dbReference type="EMBL" id="KQS44120.1"/>
    </source>
</evidence>
<feature type="signal peptide" evidence="1">
    <location>
        <begin position="1"/>
        <end position="21"/>
    </location>
</feature>
<name>A0A0Q5U508_DROER</name>